<evidence type="ECO:0000313" key="3">
    <source>
        <dbReference type="Proteomes" id="UP000020766"/>
    </source>
</evidence>
<gene>
    <name evidence="2" type="ORF">AX13_17260</name>
</gene>
<keyword evidence="1" id="KW-0732">Signal</keyword>
<sequence>MQFAPHLRALTLVSACLAASTAFAAPNAVVSQEVWAGPEPVVVGQPLTRAEVQADWQLWQQAGLDAYVQGDRSFANDPSYEARLAQYQQSRKGTAYTALVQRLQAQAQ</sequence>
<evidence type="ECO:0008006" key="4">
    <source>
        <dbReference type="Google" id="ProtNLM"/>
    </source>
</evidence>
<dbReference type="AlphaFoldDB" id="A0A014MF19"/>
<protein>
    <recommendedName>
        <fullName evidence="4">DUF4148 domain-containing protein</fullName>
    </recommendedName>
</protein>
<dbReference type="RefSeq" id="WP_043382722.1">
    <property type="nucleotide sequence ID" value="NZ_JBOK01000008.1"/>
</dbReference>
<comment type="caution">
    <text evidence="2">The sequence shown here is derived from an EMBL/GenBank/DDBJ whole genome shotgun (WGS) entry which is preliminary data.</text>
</comment>
<evidence type="ECO:0000256" key="1">
    <source>
        <dbReference type="SAM" id="SignalP"/>
    </source>
</evidence>
<proteinExistence type="predicted"/>
<name>A0A014MF19_9BURK</name>
<dbReference type="Proteomes" id="UP000020766">
    <property type="component" value="Unassembled WGS sequence"/>
</dbReference>
<dbReference type="EMBL" id="JBOK01000008">
    <property type="protein sequence ID" value="EXU80321.1"/>
    <property type="molecule type" value="Genomic_DNA"/>
</dbReference>
<organism evidence="2 3">
    <name type="scientific">Comamonas aquatica DA1877</name>
    <dbReference type="NCBI Taxonomy" id="1457173"/>
    <lineage>
        <taxon>Bacteria</taxon>
        <taxon>Pseudomonadati</taxon>
        <taxon>Pseudomonadota</taxon>
        <taxon>Betaproteobacteria</taxon>
        <taxon>Burkholderiales</taxon>
        <taxon>Comamonadaceae</taxon>
        <taxon>Comamonas</taxon>
    </lineage>
</organism>
<keyword evidence="3" id="KW-1185">Reference proteome</keyword>
<dbReference type="InterPro" id="IPR025421">
    <property type="entry name" value="DUF4148"/>
</dbReference>
<dbReference type="Pfam" id="PF13663">
    <property type="entry name" value="DUF4148"/>
    <property type="match status" value="1"/>
</dbReference>
<dbReference type="PATRIC" id="fig|1457173.3.peg.1699"/>
<evidence type="ECO:0000313" key="2">
    <source>
        <dbReference type="EMBL" id="EXU80321.1"/>
    </source>
</evidence>
<accession>A0A014MF19</accession>
<feature type="signal peptide" evidence="1">
    <location>
        <begin position="1"/>
        <end position="24"/>
    </location>
</feature>
<feature type="chain" id="PRO_5001473855" description="DUF4148 domain-containing protein" evidence="1">
    <location>
        <begin position="25"/>
        <end position="108"/>
    </location>
</feature>
<reference evidence="2 3" key="1">
    <citation type="submission" date="2014-01" db="EMBL/GenBank/DDBJ databases">
        <title>Interspecies Systems Biology Uncovers Metabolites Affecting C. elegans Gene Expression and Life History Traits.</title>
        <authorList>
            <person name="Watson E."/>
            <person name="Macneil L.T."/>
            <person name="Ritter A.D."/>
            <person name="Yilmaz L.S."/>
            <person name="Rosebrock A.P."/>
            <person name="Caudy A.A."/>
            <person name="Walhout A.J."/>
        </authorList>
    </citation>
    <scope>NUCLEOTIDE SEQUENCE [LARGE SCALE GENOMIC DNA]</scope>
    <source>
        <strain evidence="2 3">DA1877</strain>
    </source>
</reference>